<feature type="binding site" evidence="9">
    <location>
        <position position="203"/>
    </location>
    <ligand>
        <name>2-oxoglutarate</name>
        <dbReference type="ChEBI" id="CHEBI:16810"/>
    </ligand>
</feature>
<feature type="binding site" evidence="9">
    <location>
        <position position="113"/>
    </location>
    <ligand>
        <name>2-oxoglutarate</name>
        <dbReference type="ChEBI" id="CHEBI:16810"/>
    </ligand>
</feature>
<dbReference type="SUPFAM" id="SSF51197">
    <property type="entry name" value="Clavaminate synthase-like"/>
    <property type="match status" value="1"/>
</dbReference>
<dbReference type="PROSITE" id="PS51471">
    <property type="entry name" value="FE2OG_OXY"/>
    <property type="match status" value="1"/>
</dbReference>
<dbReference type="OrthoDB" id="190276at2"/>
<feature type="binding site" evidence="9">
    <location>
        <position position="185"/>
    </location>
    <ligand>
        <name>2-oxoglutarate</name>
        <dbReference type="ChEBI" id="CHEBI:16810"/>
    </ligand>
</feature>
<keyword evidence="2" id="KW-0479">Metal-binding</keyword>
<keyword evidence="6" id="KW-0560">Oxidoreductase</keyword>
<gene>
    <name evidence="11" type="ordered locus">TERTU_2409</name>
</gene>
<dbReference type="STRING" id="377629.TERTU_2409"/>
<dbReference type="HOGENOM" id="CLU_048788_5_2_6"/>
<dbReference type="PANTHER" id="PTHR31573:SF1">
    <property type="entry name" value="DNA OXIDATIVE DEMETHYLASE ALKBH2"/>
    <property type="match status" value="1"/>
</dbReference>
<proteinExistence type="predicted"/>
<sequence>MQQDIFADTSRSEIVDLGDNAWLDIFPQWIATAQTRVLFNLLLQECEWEQPAIRIAGRELPIPRLQCWYGDKGAVLRYSGKSFPPHPWLKALAELNLQLATVCKRRFNSVLVNCYRDGSDSVGWHADDEPELGAKPVIASISLGATRRFSLKHKFDQQQKSSRHIQLRDGDLLIMRGNTQANWVHAIQKTTSSVGPRINLTFRNIQC</sequence>
<dbReference type="FunFam" id="2.60.120.590:FF:000004">
    <property type="entry name" value="DNA oxidative demethylase ALKBH2"/>
    <property type="match status" value="1"/>
</dbReference>
<dbReference type="InterPro" id="IPR005123">
    <property type="entry name" value="Oxoglu/Fe-dep_dioxygenase_dom"/>
</dbReference>
<dbReference type="Proteomes" id="UP000009080">
    <property type="component" value="Chromosome"/>
</dbReference>
<keyword evidence="8" id="KW-0234">DNA repair</keyword>
<dbReference type="KEGG" id="ttu:TERTU_2409"/>
<evidence type="ECO:0000256" key="2">
    <source>
        <dbReference type="ARBA" id="ARBA00022723"/>
    </source>
</evidence>
<evidence type="ECO:0000256" key="9">
    <source>
        <dbReference type="PIRSR" id="PIRSR632852-1"/>
    </source>
</evidence>
<name>C5BKX4_TERTT</name>
<evidence type="ECO:0000256" key="4">
    <source>
        <dbReference type="ARBA" id="ARBA00022842"/>
    </source>
</evidence>
<dbReference type="GO" id="GO:0008198">
    <property type="term" value="F:ferrous iron binding"/>
    <property type="evidence" value="ECO:0007669"/>
    <property type="project" value="TreeGrafter"/>
</dbReference>
<feature type="binding site" evidence="9">
    <location>
        <position position="197"/>
    </location>
    <ligand>
        <name>2-oxoglutarate</name>
        <dbReference type="ChEBI" id="CHEBI:16810"/>
    </ligand>
</feature>
<dbReference type="Pfam" id="PF13532">
    <property type="entry name" value="2OG-FeII_Oxy_2"/>
    <property type="match status" value="1"/>
</dbReference>
<feature type="binding site" evidence="9">
    <location>
        <position position="115"/>
    </location>
    <ligand>
        <name>2-oxoglutarate</name>
        <dbReference type="ChEBI" id="CHEBI:16810"/>
    </ligand>
</feature>
<feature type="domain" description="Fe2OG dioxygenase" evidence="10">
    <location>
        <begin position="106"/>
        <end position="206"/>
    </location>
</feature>
<dbReference type="RefSeq" id="WP_015820692.1">
    <property type="nucleotide sequence ID" value="NC_012997.1"/>
</dbReference>
<feature type="binding site" evidence="9">
    <location>
        <position position="125"/>
    </location>
    <ligand>
        <name>2-oxoglutarate</name>
        <dbReference type="ChEBI" id="CHEBI:16810"/>
    </ligand>
</feature>
<feature type="binding site" evidence="9">
    <location>
        <position position="128"/>
    </location>
    <ligand>
        <name>substrate</name>
    </ligand>
</feature>
<dbReference type="InterPro" id="IPR037151">
    <property type="entry name" value="AlkB-like_sf"/>
</dbReference>
<dbReference type="GO" id="GO:0035516">
    <property type="term" value="F:broad specificity oxidative DNA demethylase activity"/>
    <property type="evidence" value="ECO:0007669"/>
    <property type="project" value="TreeGrafter"/>
</dbReference>
<dbReference type="eggNOG" id="COG3145">
    <property type="taxonomic scope" value="Bacteria"/>
</dbReference>
<comment type="cofactor">
    <cofactor evidence="1">
        <name>Fe(2+)</name>
        <dbReference type="ChEBI" id="CHEBI:29033"/>
    </cofactor>
</comment>
<evidence type="ECO:0000256" key="3">
    <source>
        <dbReference type="ARBA" id="ARBA00022763"/>
    </source>
</evidence>
<keyword evidence="4" id="KW-0460">Magnesium</keyword>
<evidence type="ECO:0000313" key="11">
    <source>
        <dbReference type="EMBL" id="ACR14578.1"/>
    </source>
</evidence>
<accession>C5BKX4</accession>
<keyword evidence="3" id="KW-0227">DNA damage</keyword>
<dbReference type="AlphaFoldDB" id="C5BKX4"/>
<evidence type="ECO:0000256" key="5">
    <source>
        <dbReference type="ARBA" id="ARBA00022964"/>
    </source>
</evidence>
<dbReference type="InterPro" id="IPR032852">
    <property type="entry name" value="ALKBH2"/>
</dbReference>
<dbReference type="Gene3D" id="2.60.120.590">
    <property type="entry name" value="Alpha-ketoglutarate-dependent dioxygenase AlkB-like"/>
    <property type="match status" value="1"/>
</dbReference>
<keyword evidence="7" id="KW-0408">Iron</keyword>
<dbReference type="EMBL" id="CP001614">
    <property type="protein sequence ID" value="ACR14578.1"/>
    <property type="molecule type" value="Genomic_DNA"/>
</dbReference>
<evidence type="ECO:0000259" key="10">
    <source>
        <dbReference type="PROSITE" id="PS51471"/>
    </source>
</evidence>
<evidence type="ECO:0000256" key="6">
    <source>
        <dbReference type="ARBA" id="ARBA00023002"/>
    </source>
</evidence>
<evidence type="ECO:0000256" key="7">
    <source>
        <dbReference type="ARBA" id="ARBA00023004"/>
    </source>
</evidence>
<feature type="binding site" evidence="9">
    <location>
        <position position="201"/>
    </location>
    <ligand>
        <name>2-oxoglutarate</name>
        <dbReference type="ChEBI" id="CHEBI:16810"/>
    </ligand>
</feature>
<dbReference type="PANTHER" id="PTHR31573">
    <property type="entry name" value="ALPHA-KETOGLUTARATE-DEPENDENT DIOXYGENASE ALKB HOMOLOG 2"/>
    <property type="match status" value="1"/>
</dbReference>
<dbReference type="InterPro" id="IPR027450">
    <property type="entry name" value="AlkB-like"/>
</dbReference>
<evidence type="ECO:0000313" key="12">
    <source>
        <dbReference type="Proteomes" id="UP000009080"/>
    </source>
</evidence>
<reference evidence="11 12" key="1">
    <citation type="journal article" date="2009" name="PLoS ONE">
        <title>The complete genome of Teredinibacter turnerae T7901: an intracellular endosymbiont of marine wood-boring bivalves (shipworms).</title>
        <authorList>
            <person name="Yang J.C."/>
            <person name="Madupu R."/>
            <person name="Durkin A.S."/>
            <person name="Ekborg N.A."/>
            <person name="Pedamallu C.S."/>
            <person name="Hostetler J.B."/>
            <person name="Radune D."/>
            <person name="Toms B.S."/>
            <person name="Henrissat B."/>
            <person name="Coutinho P.M."/>
            <person name="Schwarz S."/>
            <person name="Field L."/>
            <person name="Trindade-Silva A.E."/>
            <person name="Soares C.A.G."/>
            <person name="Elshahawi S."/>
            <person name="Hanora A."/>
            <person name="Schmidt E.W."/>
            <person name="Haygood M.G."/>
            <person name="Posfai J."/>
            <person name="Benner J."/>
            <person name="Madinger C."/>
            <person name="Nove J."/>
            <person name="Anton B."/>
            <person name="Chaudhary K."/>
            <person name="Foster J."/>
            <person name="Holman A."/>
            <person name="Kumar S."/>
            <person name="Lessard P.A."/>
            <person name="Luyten Y.A."/>
            <person name="Slatko B."/>
            <person name="Wood N."/>
            <person name="Wu B."/>
            <person name="Teplitski M."/>
            <person name="Mougous J.D."/>
            <person name="Ward N."/>
            <person name="Eisen J.A."/>
            <person name="Badger J.H."/>
            <person name="Distel D.L."/>
        </authorList>
    </citation>
    <scope>NUCLEOTIDE SEQUENCE [LARGE SCALE GENOMIC DNA]</scope>
    <source>
        <strain evidence="12">ATCC 39867 / T7901</strain>
    </source>
</reference>
<evidence type="ECO:0000256" key="1">
    <source>
        <dbReference type="ARBA" id="ARBA00001954"/>
    </source>
</evidence>
<keyword evidence="12" id="KW-1185">Reference proteome</keyword>
<keyword evidence="5" id="KW-0223">Dioxygenase</keyword>
<organism evidence="11 12">
    <name type="scientific">Teredinibacter turnerae (strain ATCC 39867 / T7901)</name>
    <dbReference type="NCBI Taxonomy" id="377629"/>
    <lineage>
        <taxon>Bacteria</taxon>
        <taxon>Pseudomonadati</taxon>
        <taxon>Pseudomonadota</taxon>
        <taxon>Gammaproteobacteria</taxon>
        <taxon>Cellvibrionales</taxon>
        <taxon>Cellvibrionaceae</taxon>
        <taxon>Teredinibacter</taxon>
    </lineage>
</organism>
<protein>
    <submittedName>
        <fullName evidence="11">Oxidoreductase, 2OG-Fe(II) oxygenase family</fullName>
    </submittedName>
</protein>
<evidence type="ECO:0000256" key="8">
    <source>
        <dbReference type="ARBA" id="ARBA00023204"/>
    </source>
</evidence>
<dbReference type="GO" id="GO:0006307">
    <property type="term" value="P:DNA alkylation repair"/>
    <property type="evidence" value="ECO:0007669"/>
    <property type="project" value="TreeGrafter"/>
</dbReference>
<dbReference type="GO" id="GO:0051747">
    <property type="term" value="F:cytosine C-5 DNA demethylase activity"/>
    <property type="evidence" value="ECO:0007669"/>
    <property type="project" value="TreeGrafter"/>
</dbReference>